<feature type="binding site" evidence="7">
    <location>
        <position position="89"/>
    </location>
    <ligand>
        <name>substrate</name>
    </ligand>
</feature>
<protein>
    <recommendedName>
        <fullName evidence="9">Deoxynucleoside kinase domain-containing protein</fullName>
    </recommendedName>
</protein>
<evidence type="ECO:0000313" key="10">
    <source>
        <dbReference type="EMBL" id="CUT02693.1"/>
    </source>
</evidence>
<sequence>MKKEKVFVAVAGNIGSGKSSLTKLLSEYFGWKAYYESVDDNPYLDDFYKDMKRWSFNLQIYFLSKRFKDHMEIVNSPYSIIQDRSIYEDAEIFAKNLYDMGNMDERDYKNYVELFKIMTGFLKPPDLIIYLRANVDTLLRQIKLRGRSFEQNIPREYLERLNRYYEDWVARYNLGEILILETDDIDFVNDKNDFNKVVEAVTEKLEKIGYEIKNKITQK</sequence>
<feature type="binding site" evidence="7">
    <location>
        <position position="59"/>
    </location>
    <ligand>
        <name>substrate</name>
    </ligand>
</feature>
<dbReference type="GO" id="GO:0005524">
    <property type="term" value="F:ATP binding"/>
    <property type="evidence" value="ECO:0007669"/>
    <property type="project" value="UniProtKB-KW"/>
</dbReference>
<evidence type="ECO:0000256" key="2">
    <source>
        <dbReference type="ARBA" id="ARBA00022679"/>
    </source>
</evidence>
<evidence type="ECO:0000259" key="9">
    <source>
        <dbReference type="Pfam" id="PF01712"/>
    </source>
</evidence>
<feature type="active site" description="Proton acceptor" evidence="6">
    <location>
        <position position="83"/>
    </location>
</feature>
<organism evidence="10 11">
    <name type="scientific">Candidatus Chryseopegocella kryptomonas</name>
    <dbReference type="NCBI Taxonomy" id="1633643"/>
    <lineage>
        <taxon>Bacteria</taxon>
        <taxon>Pseudomonadati</taxon>
        <taxon>Candidatus Kryptoniota</taxon>
        <taxon>Candidatus Chryseopegocella</taxon>
    </lineage>
</organism>
<dbReference type="AlphaFoldDB" id="A0A0P1NUF7"/>
<keyword evidence="4" id="KW-0418">Kinase</keyword>
<name>A0A0P1NUF7_9BACT</name>
<dbReference type="PANTHER" id="PTHR10513:SF35">
    <property type="entry name" value="DEOXYADENOSINE KINASE"/>
    <property type="match status" value="1"/>
</dbReference>
<feature type="binding site" evidence="7">
    <location>
        <position position="150"/>
    </location>
    <ligand>
        <name>substrate</name>
    </ligand>
</feature>
<reference evidence="11" key="1">
    <citation type="submission" date="2015-11" db="EMBL/GenBank/DDBJ databases">
        <authorList>
            <person name="Varghese N."/>
        </authorList>
    </citation>
    <scope>NUCLEOTIDE SEQUENCE [LARGE SCALE GENOMIC DNA]</scope>
    <source>
        <strain evidence="11">JGI-23</strain>
    </source>
</reference>
<dbReference type="InterPro" id="IPR050566">
    <property type="entry name" value="Deoxyribonucleoside_kinase"/>
</dbReference>
<dbReference type="EMBL" id="CZVW01000013">
    <property type="protein sequence ID" value="CUT02693.1"/>
    <property type="molecule type" value="Genomic_DNA"/>
</dbReference>
<dbReference type="SUPFAM" id="SSF52540">
    <property type="entry name" value="P-loop containing nucleoside triphosphate hydrolases"/>
    <property type="match status" value="1"/>
</dbReference>
<dbReference type="FunFam" id="3.40.50.300:FF:000659">
    <property type="entry name" value="Deoxyguanosine kinase"/>
    <property type="match status" value="1"/>
</dbReference>
<feature type="binding site" evidence="8">
    <location>
        <begin position="12"/>
        <end position="20"/>
    </location>
    <ligand>
        <name>ATP</name>
        <dbReference type="ChEBI" id="CHEBI:30616"/>
    </ligand>
</feature>
<keyword evidence="3 8" id="KW-0547">Nucleotide-binding</keyword>
<evidence type="ECO:0000256" key="8">
    <source>
        <dbReference type="PIRSR" id="PIRSR000705-3"/>
    </source>
</evidence>
<keyword evidence="11" id="KW-1185">Reference proteome</keyword>
<comment type="similarity">
    <text evidence="1">Belongs to the DCK/DGK family.</text>
</comment>
<evidence type="ECO:0000256" key="7">
    <source>
        <dbReference type="PIRSR" id="PIRSR000705-2"/>
    </source>
</evidence>
<dbReference type="Gene3D" id="3.40.50.300">
    <property type="entry name" value="P-loop containing nucleotide triphosphate hydrolases"/>
    <property type="match status" value="1"/>
</dbReference>
<keyword evidence="2" id="KW-0808">Transferase</keyword>
<feature type="binding site" evidence="7">
    <location>
        <position position="36"/>
    </location>
    <ligand>
        <name>substrate</name>
    </ligand>
</feature>
<evidence type="ECO:0000256" key="3">
    <source>
        <dbReference type="ARBA" id="ARBA00022741"/>
    </source>
</evidence>
<dbReference type="GO" id="GO:0005737">
    <property type="term" value="C:cytoplasm"/>
    <property type="evidence" value="ECO:0007669"/>
    <property type="project" value="TreeGrafter"/>
</dbReference>
<dbReference type="RefSeq" id="WP_092350130.1">
    <property type="nucleotide sequence ID" value="NZ_CZVW01000013.1"/>
</dbReference>
<dbReference type="PIRSF" id="PIRSF000705">
    <property type="entry name" value="DNK"/>
    <property type="match status" value="1"/>
</dbReference>
<dbReference type="Pfam" id="PF01712">
    <property type="entry name" value="dNK"/>
    <property type="match status" value="1"/>
</dbReference>
<keyword evidence="5 8" id="KW-0067">ATP-binding</keyword>
<evidence type="ECO:0000256" key="5">
    <source>
        <dbReference type="ARBA" id="ARBA00022840"/>
    </source>
</evidence>
<feature type="binding site" evidence="7">
    <location>
        <position position="84"/>
    </location>
    <ligand>
        <name>substrate</name>
    </ligand>
</feature>
<proteinExistence type="inferred from homology"/>
<feature type="domain" description="Deoxynucleoside kinase" evidence="9">
    <location>
        <begin position="9"/>
        <end position="203"/>
    </location>
</feature>
<dbReference type="Proteomes" id="UP000199197">
    <property type="component" value="Unassembled WGS sequence"/>
</dbReference>
<dbReference type="InterPro" id="IPR031314">
    <property type="entry name" value="DNK_dom"/>
</dbReference>
<evidence type="ECO:0000256" key="4">
    <source>
        <dbReference type="ARBA" id="ARBA00022777"/>
    </source>
</evidence>
<dbReference type="CDD" id="cd01673">
    <property type="entry name" value="dNK"/>
    <property type="match status" value="1"/>
</dbReference>
<evidence type="ECO:0000256" key="6">
    <source>
        <dbReference type="PIRSR" id="PIRSR000705-1"/>
    </source>
</evidence>
<dbReference type="InterPro" id="IPR002624">
    <property type="entry name" value="DCK/DGK"/>
</dbReference>
<dbReference type="OrthoDB" id="9776634at2"/>
<dbReference type="GO" id="GO:0019136">
    <property type="term" value="F:deoxynucleoside kinase activity"/>
    <property type="evidence" value="ECO:0007669"/>
    <property type="project" value="InterPro"/>
</dbReference>
<accession>A0A0P1NUF7</accession>
<feature type="binding site" evidence="7">
    <location>
        <position position="48"/>
    </location>
    <ligand>
        <name>substrate</name>
    </ligand>
</feature>
<evidence type="ECO:0000256" key="1">
    <source>
        <dbReference type="ARBA" id="ARBA00007420"/>
    </source>
</evidence>
<dbReference type="PANTHER" id="PTHR10513">
    <property type="entry name" value="DEOXYNUCLEOSIDE KINASE"/>
    <property type="match status" value="1"/>
</dbReference>
<evidence type="ECO:0000313" key="11">
    <source>
        <dbReference type="Proteomes" id="UP000199197"/>
    </source>
</evidence>
<dbReference type="InterPro" id="IPR027417">
    <property type="entry name" value="P-loop_NTPase"/>
</dbReference>
<gene>
    <name evidence="10" type="ORF">JGI23_01312</name>
</gene>